<accession>A0A381VV02</accession>
<dbReference type="PANTHER" id="PTHR42711">
    <property type="entry name" value="ABC TRANSPORTER ATP-BINDING PROTEIN"/>
    <property type="match status" value="1"/>
</dbReference>
<keyword evidence="4" id="KW-0201">Cytochrome c-type biogenesis</keyword>
<dbReference type="EMBL" id="UINC01009873">
    <property type="protein sequence ID" value="SVA44146.1"/>
    <property type="molecule type" value="Genomic_DNA"/>
</dbReference>
<dbReference type="InterPro" id="IPR005895">
    <property type="entry name" value="ABC_transptr_haem_export_CcmA"/>
</dbReference>
<dbReference type="InterPro" id="IPR003593">
    <property type="entry name" value="AAA+_ATPase"/>
</dbReference>
<organism evidence="7">
    <name type="scientific">marine metagenome</name>
    <dbReference type="NCBI Taxonomy" id="408172"/>
    <lineage>
        <taxon>unclassified sequences</taxon>
        <taxon>metagenomes</taxon>
        <taxon>ecological metagenomes</taxon>
    </lineage>
</organism>
<dbReference type="GO" id="GO:0016887">
    <property type="term" value="F:ATP hydrolysis activity"/>
    <property type="evidence" value="ECO:0007669"/>
    <property type="project" value="InterPro"/>
</dbReference>
<evidence type="ECO:0000256" key="5">
    <source>
        <dbReference type="ARBA" id="ARBA00022840"/>
    </source>
</evidence>
<name>A0A381VV02_9ZZZZ</name>
<dbReference type="NCBIfam" id="TIGR01189">
    <property type="entry name" value="ccmA"/>
    <property type="match status" value="1"/>
</dbReference>
<dbReference type="GO" id="GO:0017004">
    <property type="term" value="P:cytochrome complex assembly"/>
    <property type="evidence" value="ECO:0007669"/>
    <property type="project" value="UniProtKB-KW"/>
</dbReference>
<dbReference type="InterPro" id="IPR003439">
    <property type="entry name" value="ABC_transporter-like_ATP-bd"/>
</dbReference>
<evidence type="ECO:0000259" key="6">
    <source>
        <dbReference type="PROSITE" id="PS50893"/>
    </source>
</evidence>
<feature type="domain" description="ABC transporter" evidence="6">
    <location>
        <begin position="8"/>
        <end position="234"/>
    </location>
</feature>
<dbReference type="SMART" id="SM00382">
    <property type="entry name" value="AAA"/>
    <property type="match status" value="1"/>
</dbReference>
<dbReference type="SUPFAM" id="SSF52540">
    <property type="entry name" value="P-loop containing nucleoside triphosphate hydrolases"/>
    <property type="match status" value="1"/>
</dbReference>
<evidence type="ECO:0000313" key="7">
    <source>
        <dbReference type="EMBL" id="SVA44146.1"/>
    </source>
</evidence>
<comment type="similarity">
    <text evidence="1">Belongs to the ABC transporter superfamily.</text>
</comment>
<keyword evidence="2" id="KW-0813">Transport</keyword>
<dbReference type="CDD" id="cd03230">
    <property type="entry name" value="ABC_DR_subfamily_A"/>
    <property type="match status" value="1"/>
</dbReference>
<dbReference type="PANTHER" id="PTHR42711:SF5">
    <property type="entry name" value="ABC TRANSPORTER ATP-BINDING PROTEIN NATA"/>
    <property type="match status" value="1"/>
</dbReference>
<evidence type="ECO:0000256" key="3">
    <source>
        <dbReference type="ARBA" id="ARBA00022741"/>
    </source>
</evidence>
<protein>
    <recommendedName>
        <fullName evidence="6">ABC transporter domain-containing protein</fullName>
    </recommendedName>
</protein>
<reference evidence="7" key="1">
    <citation type="submission" date="2018-05" db="EMBL/GenBank/DDBJ databases">
        <authorList>
            <person name="Lanie J.A."/>
            <person name="Ng W.-L."/>
            <person name="Kazmierczak K.M."/>
            <person name="Andrzejewski T.M."/>
            <person name="Davidsen T.M."/>
            <person name="Wayne K.J."/>
            <person name="Tettelin H."/>
            <person name="Glass J.I."/>
            <person name="Rusch D."/>
            <person name="Podicherti R."/>
            <person name="Tsui H.-C.T."/>
            <person name="Winkler M.E."/>
        </authorList>
    </citation>
    <scope>NUCLEOTIDE SEQUENCE</scope>
</reference>
<evidence type="ECO:0000256" key="4">
    <source>
        <dbReference type="ARBA" id="ARBA00022748"/>
    </source>
</evidence>
<gene>
    <name evidence="7" type="ORF">METZ01_LOCUS97000</name>
</gene>
<dbReference type="Pfam" id="PF00005">
    <property type="entry name" value="ABC_tran"/>
    <property type="match status" value="1"/>
</dbReference>
<dbReference type="GO" id="GO:0022857">
    <property type="term" value="F:transmembrane transporter activity"/>
    <property type="evidence" value="ECO:0007669"/>
    <property type="project" value="InterPro"/>
</dbReference>
<evidence type="ECO:0000256" key="1">
    <source>
        <dbReference type="ARBA" id="ARBA00005417"/>
    </source>
</evidence>
<dbReference type="PROSITE" id="PS50893">
    <property type="entry name" value="ABC_TRANSPORTER_2"/>
    <property type="match status" value="1"/>
</dbReference>
<dbReference type="InterPro" id="IPR050763">
    <property type="entry name" value="ABC_transporter_ATP-binding"/>
</dbReference>
<dbReference type="Gene3D" id="3.40.50.300">
    <property type="entry name" value="P-loop containing nucleotide triphosphate hydrolases"/>
    <property type="match status" value="1"/>
</dbReference>
<keyword evidence="5" id="KW-0067">ATP-binding</keyword>
<dbReference type="GO" id="GO:0005524">
    <property type="term" value="F:ATP binding"/>
    <property type="evidence" value="ECO:0007669"/>
    <property type="project" value="UniProtKB-KW"/>
</dbReference>
<proteinExistence type="inferred from homology"/>
<keyword evidence="3" id="KW-0547">Nucleotide-binding</keyword>
<evidence type="ECO:0000256" key="2">
    <source>
        <dbReference type="ARBA" id="ARBA00022448"/>
    </source>
</evidence>
<dbReference type="AlphaFoldDB" id="A0A381VV02"/>
<dbReference type="InterPro" id="IPR027417">
    <property type="entry name" value="P-loop_NTPase"/>
</dbReference>
<sequence length="237" mass="26699">MEDPSAIIRIKRLTKTYGRVRALDRVDLEIHRGEFLTIVGPNGAGKSTLLGVIAGLIRPTRGEIKLDGVDAIQDRDDGLARKIGVLSNRSYLYNDLTVFENLTFYATLYDLEGSEQTIRVLLDRVGMADQADSLMKTLSRGMKQRIALARTMLHDPPILLLDEPYVGLDQDAVTMLQDFLSEKQRTILLVTHNLNRGLEIANRLVIIDRGRIAYNEPKNGLTLPAFDDIYRQRTTSF</sequence>